<feature type="domain" description="N-terminal" evidence="2">
    <location>
        <begin position="34"/>
        <end position="128"/>
    </location>
</feature>
<accession>A0A9E2KFN7</accession>
<evidence type="ECO:0000313" key="5">
    <source>
        <dbReference type="Proteomes" id="UP000824236"/>
    </source>
</evidence>
<reference evidence="4" key="2">
    <citation type="submission" date="2021-04" db="EMBL/GenBank/DDBJ databases">
        <authorList>
            <person name="Gilroy R."/>
        </authorList>
    </citation>
    <scope>NUCLEOTIDE SEQUENCE</scope>
    <source>
        <strain evidence="4">B3-3758</strain>
    </source>
</reference>
<evidence type="ECO:0000259" key="2">
    <source>
        <dbReference type="Pfam" id="PF08401"/>
    </source>
</evidence>
<dbReference type="GO" id="GO:0005524">
    <property type="term" value="F:ATP binding"/>
    <property type="evidence" value="ECO:0007669"/>
    <property type="project" value="InterPro"/>
</dbReference>
<dbReference type="GO" id="GO:0006298">
    <property type="term" value="P:mismatch repair"/>
    <property type="evidence" value="ECO:0007669"/>
    <property type="project" value="InterPro"/>
</dbReference>
<evidence type="ECO:0000313" key="4">
    <source>
        <dbReference type="EMBL" id="MBU3813296.1"/>
    </source>
</evidence>
<gene>
    <name evidence="4" type="ORF">H9791_02150</name>
</gene>
<evidence type="ECO:0000259" key="1">
    <source>
        <dbReference type="Pfam" id="PF01624"/>
    </source>
</evidence>
<dbReference type="InterPro" id="IPR016151">
    <property type="entry name" value="DNA_mismatch_repair_MutS_N"/>
</dbReference>
<feature type="domain" description="DNA mismatch repair protein MutS-like N-terminal" evidence="1">
    <location>
        <begin position="780"/>
        <end position="865"/>
    </location>
</feature>
<dbReference type="AlphaFoldDB" id="A0A9E2KFN7"/>
<dbReference type="Pfam" id="PF08401">
    <property type="entry name" value="ArdcN"/>
    <property type="match status" value="1"/>
</dbReference>
<dbReference type="GO" id="GO:0003697">
    <property type="term" value="F:single-stranded DNA binding"/>
    <property type="evidence" value="ECO:0007669"/>
    <property type="project" value="InterPro"/>
</dbReference>
<feature type="domain" description="Polyvalent protein metallopeptidase" evidence="3">
    <location>
        <begin position="196"/>
        <end position="309"/>
    </location>
</feature>
<dbReference type="InterPro" id="IPR013610">
    <property type="entry name" value="ArdC_N"/>
</dbReference>
<dbReference type="Pfam" id="PF18818">
    <property type="entry name" value="MPTase-PolyVal"/>
    <property type="match status" value="1"/>
</dbReference>
<dbReference type="Pfam" id="PF01624">
    <property type="entry name" value="MutS_I"/>
    <property type="match status" value="1"/>
</dbReference>
<comment type="caution">
    <text evidence="4">The sequence shown here is derived from an EMBL/GenBank/DDBJ whole genome shotgun (WGS) entry which is preliminary data.</text>
</comment>
<dbReference type="InterPro" id="IPR041459">
    <property type="entry name" value="MPTase-PolyVal"/>
</dbReference>
<dbReference type="Gene3D" id="3.40.1170.10">
    <property type="entry name" value="DNA repair protein MutS, domain I"/>
    <property type="match status" value="1"/>
</dbReference>
<name>A0A9E2KFN7_9BACE</name>
<reference evidence="4" key="1">
    <citation type="journal article" date="2021" name="PeerJ">
        <title>Extensive microbial diversity within the chicken gut microbiome revealed by metagenomics and culture.</title>
        <authorList>
            <person name="Gilroy R."/>
            <person name="Ravi A."/>
            <person name="Getino M."/>
            <person name="Pursley I."/>
            <person name="Horton D.L."/>
            <person name="Alikhan N.F."/>
            <person name="Baker D."/>
            <person name="Gharbi K."/>
            <person name="Hall N."/>
            <person name="Watson M."/>
            <person name="Adriaenssens E.M."/>
            <person name="Foster-Nyarko E."/>
            <person name="Jarju S."/>
            <person name="Secka A."/>
            <person name="Antonio M."/>
            <person name="Oren A."/>
            <person name="Chaudhuri R.R."/>
            <person name="La Ragione R."/>
            <person name="Hildebrand F."/>
            <person name="Pallen M.J."/>
        </authorList>
    </citation>
    <scope>NUCLEOTIDE SEQUENCE</scope>
    <source>
        <strain evidence="4">B3-3758</strain>
    </source>
</reference>
<organism evidence="4 5">
    <name type="scientific">Candidatus Bacteroides intestinipullorum</name>
    <dbReference type="NCBI Taxonomy" id="2838471"/>
    <lineage>
        <taxon>Bacteria</taxon>
        <taxon>Pseudomonadati</taxon>
        <taxon>Bacteroidota</taxon>
        <taxon>Bacteroidia</taxon>
        <taxon>Bacteroidales</taxon>
        <taxon>Bacteroidaceae</taxon>
        <taxon>Bacteroides</taxon>
    </lineage>
</organism>
<dbReference type="InterPro" id="IPR007695">
    <property type="entry name" value="DNA_mismatch_repair_MutS-lik_N"/>
</dbReference>
<dbReference type="EMBL" id="JAHLFO010000021">
    <property type="protein sequence ID" value="MBU3813296.1"/>
    <property type="molecule type" value="Genomic_DNA"/>
</dbReference>
<evidence type="ECO:0000259" key="3">
    <source>
        <dbReference type="Pfam" id="PF18818"/>
    </source>
</evidence>
<dbReference type="SUPFAM" id="SSF55271">
    <property type="entry name" value="DNA repair protein MutS, domain I"/>
    <property type="match status" value="1"/>
</dbReference>
<dbReference type="GO" id="GO:0030983">
    <property type="term" value="F:mismatched DNA binding"/>
    <property type="evidence" value="ECO:0007669"/>
    <property type="project" value="InterPro"/>
</dbReference>
<sequence length="878" mass="98956">MSKDKSPQEKAAVEREKELLSGALNGAAISGGYWLNASGRTAPRFYPKGPEVSPFNALILGMHADRGGYKTARYFSFNEAKKHGEAVLQGEKGVPFHWYKWEKYVNRNDPSDTMSREDYLQLDKEERKQYKGVRNREIRILFNVDQTTLPDSIPETYRALLESHGGINDRGNLKAEERQLRNAVNHFVAQIKENLVPIRKDGTGTPRYDTAKDAVYMPDQKHFSSYPDYVQELVRQVASATGHRQRLAREGMVMQGGKAPSEDAVKYERLVAELAAGVKMMDFGLPAKMSAESLPLVEYWTQELQENPTLLEAIETDVNNAVEVMRKAERGEKIEYATLLDHKRTTELREKQKPQVDSRESAILIDIIRKGGMGVDSRNFASPAEKQAFLEKFNLGFYDKKVEEALLKVHDEDPEVMEIAFTEAVHYGTQMAESCKEYMPAEWNTKGSYTVSDSLKGIPDRSTKEMVIVRDKQTGIVDVVLPAGALEGGHVAFPDGDKRPYCLTPDEVMNAQERSERGAKAVTNNLPGFSKTRIDSALRAQGATFVRFFNKDGLLGFRPDDSYFEGKEVTTAKLEGKELRTLSYIDVSEAVENATSVQFDRIQMLRDDDGRWALYLKPQGETSFSVYPDKEDVNRFFTTIKQGQQEASAEVRRSLANKYYALAQNRPELKVDLFAGPAENADLSKIKRVNIFRTKDERILCAPVIDGIEKVQPRLVTPQQWQRMWAAEDMAEYKTCLAAKLFADVLQQANAQAQSQESHQGEQTRIAFDANAKGQPFTPAMQEQYDQLKGKHPDAVLLFRTGDNYLAYKEDAQTASRILGLDVVHGDKADIVSFPFGDLDTHLPKLIRAGQRVAICDQLENHKQAVSQENETRVGRGR</sequence>
<proteinExistence type="predicted"/>
<dbReference type="Proteomes" id="UP000824236">
    <property type="component" value="Unassembled WGS sequence"/>
</dbReference>
<protein>
    <submittedName>
        <fullName evidence="4">DUF1738 domain-containing protein</fullName>
    </submittedName>
</protein>